<dbReference type="Proteomes" id="UP000011910">
    <property type="component" value="Unassembled WGS sequence"/>
</dbReference>
<comment type="caution">
    <text evidence="1">The sequence shown here is derived from an EMBL/GenBank/DDBJ whole genome shotgun (WGS) entry which is preliminary data.</text>
</comment>
<dbReference type="eggNOG" id="ENOG502ZTWR">
    <property type="taxonomic scope" value="Bacteria"/>
</dbReference>
<gene>
    <name evidence="1" type="ORF">ADICEAN_04173</name>
</gene>
<dbReference type="AlphaFoldDB" id="M7N0F2"/>
<dbReference type="EMBL" id="AODQ01000205">
    <property type="protein sequence ID" value="EMR00701.1"/>
    <property type="molecule type" value="Genomic_DNA"/>
</dbReference>
<protein>
    <submittedName>
        <fullName evidence="1">Uncharacterized protein</fullName>
    </submittedName>
</protein>
<name>M7N0F2_9BACT</name>
<sequence length="160" mass="17864">MENTPEKYKHIKGWGIDADPKNDPTYPIKKRTNDEHKGYTWERPSQQPIGIEVLHSIERPNVTAVFGTSAPPSGLSGMIRRMAFKQSENEYGHWLPLILADRVNVVEGIVEDLFKGHIPNIFAEKGLGADWKFNRSSLITKMAVGAAVLTAAAVLLSRRD</sequence>
<evidence type="ECO:0000313" key="1">
    <source>
        <dbReference type="EMBL" id="EMR00701.1"/>
    </source>
</evidence>
<dbReference type="STRING" id="1279009.ADICEAN_04173"/>
<reference evidence="1 2" key="1">
    <citation type="journal article" date="2013" name="Genome Announc.">
        <title>Draft Genome Sequence of Cesiribacter andamanensis Strain AMV16T, Isolated from a Soil Sample from a Mud Volcano in the Andaman Islands, India.</title>
        <authorList>
            <person name="Shivaji S."/>
            <person name="Ara S."/>
            <person name="Begum Z."/>
            <person name="Srinivas T.N."/>
            <person name="Singh A."/>
            <person name="Kumar Pinnaka A."/>
        </authorList>
    </citation>
    <scope>NUCLEOTIDE SEQUENCE [LARGE SCALE GENOMIC DNA]</scope>
    <source>
        <strain evidence="1 2">AMV16</strain>
    </source>
</reference>
<keyword evidence="2" id="KW-1185">Reference proteome</keyword>
<evidence type="ECO:0000313" key="2">
    <source>
        <dbReference type="Proteomes" id="UP000011910"/>
    </source>
</evidence>
<proteinExistence type="predicted"/>
<dbReference type="PATRIC" id="fig|1279009.4.peg.4200"/>
<dbReference type="RefSeq" id="WP_009197548.1">
    <property type="nucleotide sequence ID" value="NZ_AODQ01000205.1"/>
</dbReference>
<dbReference type="OrthoDB" id="6021991at2"/>
<accession>M7N0F2</accession>
<organism evidence="1 2">
    <name type="scientific">Cesiribacter andamanensis AMV16</name>
    <dbReference type="NCBI Taxonomy" id="1279009"/>
    <lineage>
        <taxon>Bacteria</taxon>
        <taxon>Pseudomonadati</taxon>
        <taxon>Bacteroidota</taxon>
        <taxon>Cytophagia</taxon>
        <taxon>Cytophagales</taxon>
        <taxon>Cesiribacteraceae</taxon>
        <taxon>Cesiribacter</taxon>
    </lineage>
</organism>